<evidence type="ECO:0000256" key="2">
    <source>
        <dbReference type="SAM" id="Phobius"/>
    </source>
</evidence>
<feature type="compositionally biased region" description="Basic residues" evidence="1">
    <location>
        <begin position="1"/>
        <end position="26"/>
    </location>
</feature>
<feature type="transmembrane region" description="Helical" evidence="2">
    <location>
        <begin position="233"/>
        <end position="254"/>
    </location>
</feature>
<keyword evidence="2" id="KW-0812">Transmembrane</keyword>
<sequence length="808" mass="88697">MGKGRKAYANRPPKKGPFSNKKKKSRSNAPPLLPQYHVHQDDFRNSEKQQGRFRVPKKRSSWAVVTVAALAFLAGAIIGCPISSGCVSSGLKGLYMAELRVNQTHDVNLTVGYFGGCLSVANVTAVANLTDPVAANNGTKGDPLIHCVTNMRTTDPEDLERELSEDLHLPADIQASVQDALNETVPYATQLQKQAFFWPPPVLQTVAFSFSGTILFVASTAEPSHRPGYKISVLVGAILGAFALGLALTEAVGLTQAFNGMLLSVRGPGAEVPGLASKNPVYIQRGGSVHEEALLGHPKAQVTDEAGETSPRSFPPLPRRSRRKDGPALFFVDMVEPFLTGRPSENAKSIIRHQAAKSGCRNRKRVYETKASAADQISPQKEIAGAASAPIQSPGPPLILPLPSYNGYEAMRAKFNFDITCLTSFTDIDLAANACGFLQHNRRSASSLLQRWPSCFLTYLPSRYGSAPFLNDAMHCVAARAAHMVGGPSTSSLLHTALYSKALTSLAAAVTAEPPALVSDIYCATRLLVLYESLGPPNQNAVIFHSNAGIDLIKQMGPSSRMSAFEQVLIRSQGPYAIMKAIYKKETSLFETREWQDFFDHAASDEPDADSQFLWKLIGAISFLPGILKDIQVLAQRVPSCGSPEYRERRTNILERTRRVYRTFHNGHLSYQHRPPYPASLFDMPLAAESPGRTRLRGIFFCSIIYFCRIHATFGPADSERAASEAEAQSFAAQALLVTSETQSRDPVLAWHLEERNQLSRSVVRTREEWDPARERGMENWELSRFLLRRLQSWIDSWAEESLAAEVG</sequence>
<dbReference type="PANTHER" id="PTHR38111">
    <property type="entry name" value="ZN(2)-C6 FUNGAL-TYPE DOMAIN-CONTAINING PROTEIN-RELATED"/>
    <property type="match status" value="1"/>
</dbReference>
<dbReference type="InterPro" id="IPR053178">
    <property type="entry name" value="Osmoadaptation_assoc"/>
</dbReference>
<protein>
    <submittedName>
        <fullName evidence="3">Uncharacterized protein</fullName>
    </submittedName>
</protein>
<evidence type="ECO:0000256" key="1">
    <source>
        <dbReference type="SAM" id="MobiDB-lite"/>
    </source>
</evidence>
<reference evidence="3 4" key="1">
    <citation type="submission" date="2023-01" db="EMBL/GenBank/DDBJ databases">
        <title>Analysis of 21 Apiospora genomes using comparative genomics revels a genus with tremendous synthesis potential of carbohydrate active enzymes and secondary metabolites.</title>
        <authorList>
            <person name="Sorensen T."/>
        </authorList>
    </citation>
    <scope>NUCLEOTIDE SEQUENCE [LARGE SCALE GENOMIC DNA]</scope>
    <source>
        <strain evidence="3 4">CBS 83171</strain>
    </source>
</reference>
<feature type="transmembrane region" description="Helical" evidence="2">
    <location>
        <begin position="62"/>
        <end position="84"/>
    </location>
</feature>
<evidence type="ECO:0000313" key="3">
    <source>
        <dbReference type="EMBL" id="KAK8057383.1"/>
    </source>
</evidence>
<accession>A0ABR1UEQ6</accession>
<organism evidence="3 4">
    <name type="scientific">Apiospora saccharicola</name>
    <dbReference type="NCBI Taxonomy" id="335842"/>
    <lineage>
        <taxon>Eukaryota</taxon>
        <taxon>Fungi</taxon>
        <taxon>Dikarya</taxon>
        <taxon>Ascomycota</taxon>
        <taxon>Pezizomycotina</taxon>
        <taxon>Sordariomycetes</taxon>
        <taxon>Xylariomycetidae</taxon>
        <taxon>Amphisphaeriales</taxon>
        <taxon>Apiosporaceae</taxon>
        <taxon>Apiospora</taxon>
    </lineage>
</organism>
<evidence type="ECO:0000313" key="4">
    <source>
        <dbReference type="Proteomes" id="UP001446871"/>
    </source>
</evidence>
<name>A0ABR1UEQ6_9PEZI</name>
<dbReference type="PANTHER" id="PTHR38111:SF6">
    <property type="entry name" value="FINGER DOMAIN PROTEIN, PUTATIVE (AFU_ORTHOLOGUE AFUA_8G01940)-RELATED"/>
    <property type="match status" value="1"/>
</dbReference>
<keyword evidence="2" id="KW-0472">Membrane</keyword>
<feature type="region of interest" description="Disordered" evidence="1">
    <location>
        <begin position="299"/>
        <end position="322"/>
    </location>
</feature>
<dbReference type="EMBL" id="JAQQWM010000007">
    <property type="protein sequence ID" value="KAK8057383.1"/>
    <property type="molecule type" value="Genomic_DNA"/>
</dbReference>
<dbReference type="Proteomes" id="UP001446871">
    <property type="component" value="Unassembled WGS sequence"/>
</dbReference>
<proteinExistence type="predicted"/>
<keyword evidence="4" id="KW-1185">Reference proteome</keyword>
<feature type="transmembrane region" description="Helical" evidence="2">
    <location>
        <begin position="202"/>
        <end position="221"/>
    </location>
</feature>
<keyword evidence="2" id="KW-1133">Transmembrane helix</keyword>
<feature type="compositionally biased region" description="Basic and acidic residues" evidence="1">
    <location>
        <begin position="38"/>
        <end position="50"/>
    </location>
</feature>
<comment type="caution">
    <text evidence="3">The sequence shown here is derived from an EMBL/GenBank/DDBJ whole genome shotgun (WGS) entry which is preliminary data.</text>
</comment>
<feature type="region of interest" description="Disordered" evidence="1">
    <location>
        <begin position="1"/>
        <end position="52"/>
    </location>
</feature>
<gene>
    <name evidence="3" type="ORF">PG996_011320</name>
</gene>